<dbReference type="Proteomes" id="UP001258017">
    <property type="component" value="Unassembled WGS sequence"/>
</dbReference>
<reference evidence="1" key="1">
    <citation type="submission" date="2021-08" db="EMBL/GenBank/DDBJ databases">
        <authorList>
            <person name="Misof B."/>
            <person name="Oliver O."/>
            <person name="Podsiadlowski L."/>
            <person name="Donath A."/>
            <person name="Peters R."/>
            <person name="Mayer C."/>
            <person name="Rust J."/>
            <person name="Gunkel S."/>
            <person name="Lesny P."/>
            <person name="Martin S."/>
            <person name="Oeyen J.P."/>
            <person name="Petersen M."/>
            <person name="Panagiotis P."/>
            <person name="Wilbrandt J."/>
            <person name="Tanja T."/>
        </authorList>
    </citation>
    <scope>NUCLEOTIDE SEQUENCE</scope>
    <source>
        <strain evidence="1">GBR_01_08_01A</strain>
        <tissue evidence="1">Thorax + abdomen</tissue>
    </source>
</reference>
<organism evidence="1 2">
    <name type="scientific">Odynerus spinipes</name>
    <dbReference type="NCBI Taxonomy" id="1348599"/>
    <lineage>
        <taxon>Eukaryota</taxon>
        <taxon>Metazoa</taxon>
        <taxon>Ecdysozoa</taxon>
        <taxon>Arthropoda</taxon>
        <taxon>Hexapoda</taxon>
        <taxon>Insecta</taxon>
        <taxon>Pterygota</taxon>
        <taxon>Neoptera</taxon>
        <taxon>Endopterygota</taxon>
        <taxon>Hymenoptera</taxon>
        <taxon>Apocrita</taxon>
        <taxon>Aculeata</taxon>
        <taxon>Vespoidea</taxon>
        <taxon>Vespidae</taxon>
        <taxon>Eumeninae</taxon>
        <taxon>Odynerus</taxon>
    </lineage>
</organism>
<proteinExistence type="predicted"/>
<keyword evidence="2" id="KW-1185">Reference proteome</keyword>
<gene>
    <name evidence="1" type="ORF">KPH14_007954</name>
</gene>
<evidence type="ECO:0000313" key="2">
    <source>
        <dbReference type="Proteomes" id="UP001258017"/>
    </source>
</evidence>
<name>A0AAD9RK13_9HYME</name>
<dbReference type="EMBL" id="JAIFRP010000042">
    <property type="protein sequence ID" value="KAK2581145.1"/>
    <property type="molecule type" value="Genomic_DNA"/>
</dbReference>
<dbReference type="AlphaFoldDB" id="A0AAD9RK13"/>
<evidence type="ECO:0000313" key="1">
    <source>
        <dbReference type="EMBL" id="KAK2581145.1"/>
    </source>
</evidence>
<comment type="caution">
    <text evidence="1">The sequence shown here is derived from an EMBL/GenBank/DDBJ whole genome shotgun (WGS) entry which is preliminary data.</text>
</comment>
<protein>
    <submittedName>
        <fullName evidence="1">Uncharacterized protein</fullName>
    </submittedName>
</protein>
<sequence>MYSTVPRIVPPIPRRLSTSTIRTSSDQSAVIFVRELDHRLPRLRRALSNRRRKYKVRRLYGRILVIDWIP</sequence>
<accession>A0AAD9RK13</accession>
<reference evidence="1" key="2">
    <citation type="journal article" date="2023" name="Commun. Biol.">
        <title>Intrasexual cuticular hydrocarbon dimorphism in a wasp sheds light on hydrocarbon biosynthesis genes in Hymenoptera.</title>
        <authorList>
            <person name="Moris V.C."/>
            <person name="Podsiadlowski L."/>
            <person name="Martin S."/>
            <person name="Oeyen J.P."/>
            <person name="Donath A."/>
            <person name="Petersen M."/>
            <person name="Wilbrandt J."/>
            <person name="Misof B."/>
            <person name="Liedtke D."/>
            <person name="Thamm M."/>
            <person name="Scheiner R."/>
            <person name="Schmitt T."/>
            <person name="Niehuis O."/>
        </authorList>
    </citation>
    <scope>NUCLEOTIDE SEQUENCE</scope>
    <source>
        <strain evidence="1">GBR_01_08_01A</strain>
    </source>
</reference>